<sequence>MQQRETLSAFMDGHNVDDAFINELCNDPELKQKWASYHAISSVMHGEEIILGDDFSAKMEALLENEEIESPSSVKVDEPQPKGMLLKLKRWGTPLMQAGIAASVCLVAVFGVNMMGADNNDIAQADQPVLQTQPFSDSVRPVSYNAPEKDASMDESRHRLKSEEQKVKAHTSSMGPVENSEMKKAN</sequence>
<keyword evidence="6 7" id="KW-0472">Membrane</keyword>
<evidence type="ECO:0000259" key="10">
    <source>
        <dbReference type="Pfam" id="PF03872"/>
    </source>
</evidence>
<dbReference type="GeneID" id="92742957"/>
<dbReference type="Proteomes" id="UP000268529">
    <property type="component" value="Chromosome"/>
</dbReference>
<evidence type="ECO:0000256" key="1">
    <source>
        <dbReference type="ARBA" id="ARBA00004162"/>
    </source>
</evidence>
<dbReference type="AlphaFoldDB" id="A0AAX3FJU4"/>
<evidence type="ECO:0000259" key="11">
    <source>
        <dbReference type="Pfam" id="PF03873"/>
    </source>
</evidence>
<dbReference type="InterPro" id="IPR052383">
    <property type="entry name" value="Anti-sigma-E_RseA-like"/>
</dbReference>
<protein>
    <recommendedName>
        <fullName evidence="7">Anti-sigma-E factor RseA</fullName>
    </recommendedName>
    <alternativeName>
        <fullName evidence="7">Regulator of SigE</fullName>
    </alternativeName>
    <alternativeName>
        <fullName evidence="7">Sigma-E anti-sigma factor RseA</fullName>
    </alternativeName>
    <alternativeName>
        <fullName evidence="7">Sigma-E factor negative regulatory protein</fullName>
    </alternativeName>
</protein>
<dbReference type="Pfam" id="PF03873">
    <property type="entry name" value="RseA_C"/>
    <property type="match status" value="1"/>
</dbReference>
<gene>
    <name evidence="12" type="primary">rseA</name>
    <name evidence="12" type="ORF">NCTC8529_00336</name>
</gene>
<evidence type="ECO:0000256" key="7">
    <source>
        <dbReference type="PIRNR" id="PIRNR016938"/>
    </source>
</evidence>
<dbReference type="PANTHER" id="PTHR38104:SF1">
    <property type="entry name" value="ANTI-SIGMA-E FACTOR RSEA"/>
    <property type="match status" value="1"/>
</dbReference>
<dbReference type="SUPFAM" id="SSF89069">
    <property type="entry name" value="N-terminal, cytoplasmic domain of anti-sigmaE factor RseA"/>
    <property type="match status" value="1"/>
</dbReference>
<keyword evidence="4 9" id="KW-0812">Transmembrane</keyword>
<evidence type="ECO:0000256" key="4">
    <source>
        <dbReference type="ARBA" id="ARBA00022692"/>
    </source>
</evidence>
<feature type="transmembrane region" description="Helical" evidence="9">
    <location>
        <begin position="95"/>
        <end position="116"/>
    </location>
</feature>
<dbReference type="GO" id="GO:0005886">
    <property type="term" value="C:plasma membrane"/>
    <property type="evidence" value="ECO:0007669"/>
    <property type="project" value="UniProtKB-SubCell"/>
</dbReference>
<organism evidence="12 13">
    <name type="scientific">Actinobacillus equuli</name>
    <dbReference type="NCBI Taxonomy" id="718"/>
    <lineage>
        <taxon>Bacteria</taxon>
        <taxon>Pseudomonadati</taxon>
        <taxon>Pseudomonadota</taxon>
        <taxon>Gammaproteobacteria</taxon>
        <taxon>Pasteurellales</taxon>
        <taxon>Pasteurellaceae</taxon>
        <taxon>Actinobacillus</taxon>
    </lineage>
</organism>
<dbReference type="PANTHER" id="PTHR38104">
    <property type="match status" value="1"/>
</dbReference>
<evidence type="ECO:0000313" key="13">
    <source>
        <dbReference type="Proteomes" id="UP000268529"/>
    </source>
</evidence>
<comment type="subcellular location">
    <subcellularLocation>
        <location evidence="7">Cell inner membrane</location>
    </subcellularLocation>
    <subcellularLocation>
        <location evidence="1">Cell membrane</location>
        <topology evidence="1">Single-pass membrane protein</topology>
    </subcellularLocation>
</comment>
<evidence type="ECO:0000256" key="9">
    <source>
        <dbReference type="SAM" id="Phobius"/>
    </source>
</evidence>
<evidence type="ECO:0000256" key="5">
    <source>
        <dbReference type="ARBA" id="ARBA00022989"/>
    </source>
</evidence>
<keyword evidence="3 7" id="KW-1003">Cell membrane</keyword>
<feature type="domain" description="Anti sigma-E protein RseA N-terminal" evidence="10">
    <location>
        <begin position="1"/>
        <end position="82"/>
    </location>
</feature>
<feature type="domain" description="Anti sigma-E protein RseA C-terminal" evidence="11">
    <location>
        <begin position="126"/>
        <end position="161"/>
    </location>
</feature>
<comment type="function">
    <text evidence="7">An anti-sigma factor for extracytoplasmic function (ECF) sigma factor sigma-E (RpoE). ECF sigma factors are held in an inactive form by an anti-sigma factor until released by regulated intramembrane proteolysis (RIP). RIP occurs when an extracytoplasmic signal triggers a concerted proteolytic cascade to transmit information and elicit cellular responses. The membrane-spanning regulatory substrate protein is first cut periplasmically (site-1 protease, S1P, DegS), then within the membrane itself (site-2 protease, S2P, RseP), while cytoplasmic proteases finish degrading the anti-sigma factor, liberating sigma-E.</text>
</comment>
<dbReference type="GO" id="GO:0016989">
    <property type="term" value="F:sigma factor antagonist activity"/>
    <property type="evidence" value="ECO:0007669"/>
    <property type="project" value="InterPro"/>
</dbReference>
<dbReference type="RefSeq" id="WP_039197185.1">
    <property type="nucleotide sequence ID" value="NZ_LR134310.1"/>
</dbReference>
<comment type="similarity">
    <text evidence="2 7">Belongs to the RseA family.</text>
</comment>
<evidence type="ECO:0000256" key="6">
    <source>
        <dbReference type="ARBA" id="ARBA00023136"/>
    </source>
</evidence>
<comment type="subunit">
    <text evidence="7">Interacts 1:1 with ECF RNA polymerase sigma-E (RpoE); this inhibits the interaction of sigma-E with the RNA polymerase catalytic core and leads to a decreased expression of sigma-E-regulated genes. Interacts with RseB.</text>
</comment>
<keyword evidence="7" id="KW-0997">Cell inner membrane</keyword>
<proteinExistence type="inferred from homology"/>
<dbReference type="Pfam" id="PF03872">
    <property type="entry name" value="RseA_N"/>
    <property type="match status" value="1"/>
</dbReference>
<evidence type="ECO:0000256" key="3">
    <source>
        <dbReference type="ARBA" id="ARBA00022475"/>
    </source>
</evidence>
<evidence type="ECO:0000256" key="8">
    <source>
        <dbReference type="SAM" id="MobiDB-lite"/>
    </source>
</evidence>
<dbReference type="InterPro" id="IPR005572">
    <property type="entry name" value="Anti-sigma_E_RseA_N"/>
</dbReference>
<dbReference type="EMBL" id="LR134310">
    <property type="protein sequence ID" value="VEE89544.1"/>
    <property type="molecule type" value="Genomic_DNA"/>
</dbReference>
<dbReference type="InterPro" id="IPR005573">
    <property type="entry name" value="Anti-sigma_E_RseA_C"/>
</dbReference>
<evidence type="ECO:0000313" key="12">
    <source>
        <dbReference type="EMBL" id="VEE89544.1"/>
    </source>
</evidence>
<name>A0AAX3FJU4_ACTEU</name>
<keyword evidence="5 9" id="KW-1133">Transmembrane helix</keyword>
<dbReference type="PIRSF" id="PIRSF016938">
    <property type="entry name" value="RseA"/>
    <property type="match status" value="1"/>
</dbReference>
<dbReference type="InterPro" id="IPR036147">
    <property type="entry name" value="Anti-sigma_E_RseA_N_sf"/>
</dbReference>
<feature type="region of interest" description="Disordered" evidence="8">
    <location>
        <begin position="132"/>
        <end position="186"/>
    </location>
</feature>
<reference evidence="12 13" key="1">
    <citation type="submission" date="2018-12" db="EMBL/GenBank/DDBJ databases">
        <authorList>
            <consortium name="Pathogen Informatics"/>
        </authorList>
    </citation>
    <scope>NUCLEOTIDE SEQUENCE [LARGE SCALE GENOMIC DNA]</scope>
    <source>
        <strain evidence="12 13">NCTC8529</strain>
    </source>
</reference>
<dbReference type="InterPro" id="IPR026279">
    <property type="entry name" value="RseA"/>
</dbReference>
<accession>A0AAX3FJU4</accession>
<evidence type="ECO:0000256" key="2">
    <source>
        <dbReference type="ARBA" id="ARBA00005837"/>
    </source>
</evidence>
<dbReference type="CDD" id="cd16328">
    <property type="entry name" value="RseA_N"/>
    <property type="match status" value="1"/>
</dbReference>
<dbReference type="Gene3D" id="1.10.10.880">
    <property type="entry name" value="Anti sigma-E protein RseA, N-terminal domain"/>
    <property type="match status" value="1"/>
</dbReference>
<feature type="compositionally biased region" description="Basic and acidic residues" evidence="8">
    <location>
        <begin position="147"/>
        <end position="167"/>
    </location>
</feature>